<keyword evidence="3" id="KW-1185">Reference proteome</keyword>
<keyword evidence="1" id="KW-0472">Membrane</keyword>
<feature type="transmembrane region" description="Helical" evidence="1">
    <location>
        <begin position="254"/>
        <end position="272"/>
    </location>
</feature>
<feature type="transmembrane region" description="Helical" evidence="1">
    <location>
        <begin position="350"/>
        <end position="370"/>
    </location>
</feature>
<dbReference type="RefSeq" id="WP_218446418.1">
    <property type="nucleotide sequence ID" value="NZ_JAGSPA010000004.1"/>
</dbReference>
<proteinExistence type="predicted"/>
<comment type="caution">
    <text evidence="2">The sequence shown here is derived from an EMBL/GenBank/DDBJ whole genome shotgun (WGS) entry which is preliminary data.</text>
</comment>
<evidence type="ECO:0000313" key="2">
    <source>
        <dbReference type="EMBL" id="MBV7257577.1"/>
    </source>
</evidence>
<sequence>MLTNYKLRSSLRHILIAYLFSILFFYPYGFAVSGDNYLRISDFFAVLSFFVGIVIIMKRGSIYRYPVFELLVLPLAVCEIIYPMLSIPGLGAGLSGLGNSLRMILLWGPALVLIWSTSNRDFSLYDSSVWKLFTFALLANLFYGFVQMLYAIGIAPATLIFTSHLERFAVDSHFRIIDYIRAAGFFGNTSGLAAFAMICQSYFFARFISRNTTTDLYLGLISAILSVMTLSRASMVGTLLILTFLWLRLDLRKKFISVVAFLVFMIPFLFLIDEYVGIDLLFHRYEVFFELGASGVLSDSSFSLRFYEFWPRVIEKLDAYPLGTLSSPGEKIGLIDSGYLTYYAQGRMPFLLASIILPLGLIMIGTSSFLKKRNEGSIQLGFISLYILGAMVVSIPLRYPFIVFFIVYACWNHSKINLYSSTAKKIVSK</sequence>
<feature type="transmembrane region" description="Helical" evidence="1">
    <location>
        <begin position="37"/>
        <end position="56"/>
    </location>
</feature>
<evidence type="ECO:0000256" key="1">
    <source>
        <dbReference type="SAM" id="Phobius"/>
    </source>
</evidence>
<feature type="transmembrane region" description="Helical" evidence="1">
    <location>
        <begin position="182"/>
        <end position="204"/>
    </location>
</feature>
<reference evidence="2 3" key="1">
    <citation type="submission" date="2021-04" db="EMBL/GenBank/DDBJ databases">
        <authorList>
            <person name="Pira H."/>
            <person name="Risdian C."/>
            <person name="Wink J."/>
        </authorList>
    </citation>
    <scope>NUCLEOTIDE SEQUENCE [LARGE SCALE GENOMIC DNA]</scope>
    <source>
        <strain evidence="2 3">WHA3</strain>
    </source>
</reference>
<dbReference type="EMBL" id="JAGSPA010000004">
    <property type="protein sequence ID" value="MBV7257577.1"/>
    <property type="molecule type" value="Genomic_DNA"/>
</dbReference>
<dbReference type="Proteomes" id="UP000722336">
    <property type="component" value="Unassembled WGS sequence"/>
</dbReference>
<feature type="transmembrane region" description="Helical" evidence="1">
    <location>
        <begin position="68"/>
        <end position="85"/>
    </location>
</feature>
<gene>
    <name evidence="2" type="ORF">KCG44_12360</name>
</gene>
<feature type="transmembrane region" description="Helical" evidence="1">
    <location>
        <begin position="382"/>
        <end position="409"/>
    </location>
</feature>
<keyword evidence="1" id="KW-0812">Transmembrane</keyword>
<organism evidence="2 3">
    <name type="scientific">Pacificimonas pallii</name>
    <dbReference type="NCBI Taxonomy" id="2827236"/>
    <lineage>
        <taxon>Bacteria</taxon>
        <taxon>Pseudomonadati</taxon>
        <taxon>Pseudomonadota</taxon>
        <taxon>Alphaproteobacteria</taxon>
        <taxon>Sphingomonadales</taxon>
        <taxon>Sphingosinicellaceae</taxon>
        <taxon>Pacificimonas</taxon>
    </lineage>
</organism>
<accession>A0ABS6SGP8</accession>
<protein>
    <recommendedName>
        <fullName evidence="4">O-antigen polymerase</fullName>
    </recommendedName>
</protein>
<evidence type="ECO:0000313" key="3">
    <source>
        <dbReference type="Proteomes" id="UP000722336"/>
    </source>
</evidence>
<evidence type="ECO:0008006" key="4">
    <source>
        <dbReference type="Google" id="ProtNLM"/>
    </source>
</evidence>
<feature type="transmembrane region" description="Helical" evidence="1">
    <location>
        <begin position="216"/>
        <end position="247"/>
    </location>
</feature>
<feature type="transmembrane region" description="Helical" evidence="1">
    <location>
        <begin position="12"/>
        <end position="31"/>
    </location>
</feature>
<name>A0ABS6SGP8_9SPHN</name>
<feature type="transmembrane region" description="Helical" evidence="1">
    <location>
        <begin position="152"/>
        <end position="170"/>
    </location>
</feature>
<keyword evidence="1" id="KW-1133">Transmembrane helix</keyword>